<dbReference type="Gene3D" id="3.40.50.150">
    <property type="entry name" value="Vaccinia Virus protein VP39"/>
    <property type="match status" value="1"/>
</dbReference>
<dbReference type="Proteomes" id="UP001464891">
    <property type="component" value="Unassembled WGS sequence"/>
</dbReference>
<dbReference type="Pfam" id="PF08241">
    <property type="entry name" value="Methyltransf_11"/>
    <property type="match status" value="1"/>
</dbReference>
<comment type="caution">
    <text evidence="2">The sequence shown here is derived from an EMBL/GenBank/DDBJ whole genome shotgun (WGS) entry which is preliminary data.</text>
</comment>
<proteinExistence type="predicted"/>
<dbReference type="RefSeq" id="WP_348252002.1">
    <property type="nucleotide sequence ID" value="NZ_JAMPKM010000001.1"/>
</dbReference>
<dbReference type="InterPro" id="IPR013216">
    <property type="entry name" value="Methyltransf_11"/>
</dbReference>
<dbReference type="SUPFAM" id="SSF53335">
    <property type="entry name" value="S-adenosyl-L-methionine-dependent methyltransferases"/>
    <property type="match status" value="1"/>
</dbReference>
<dbReference type="PANTHER" id="PTHR43861:SF1">
    <property type="entry name" value="TRANS-ACONITATE 2-METHYLTRANSFERASE"/>
    <property type="match status" value="1"/>
</dbReference>
<keyword evidence="3" id="KW-1185">Reference proteome</keyword>
<dbReference type="InterPro" id="IPR029063">
    <property type="entry name" value="SAM-dependent_MTases_sf"/>
</dbReference>
<evidence type="ECO:0000259" key="1">
    <source>
        <dbReference type="Pfam" id="PF08241"/>
    </source>
</evidence>
<evidence type="ECO:0000313" key="3">
    <source>
        <dbReference type="Proteomes" id="UP001464891"/>
    </source>
</evidence>
<protein>
    <submittedName>
        <fullName evidence="2">Methyltransferase domain-containing protein</fullName>
    </submittedName>
</protein>
<name>A0ABV0J168_9CYAN</name>
<keyword evidence="2" id="KW-0489">Methyltransferase</keyword>
<reference evidence="2 3" key="1">
    <citation type="submission" date="2022-04" db="EMBL/GenBank/DDBJ databases">
        <title>Positive selection, recombination, and allopatry shape intraspecific diversity of widespread and dominant cyanobacteria.</title>
        <authorList>
            <person name="Wei J."/>
            <person name="Shu W."/>
            <person name="Hu C."/>
        </authorList>
    </citation>
    <scope>NUCLEOTIDE SEQUENCE [LARGE SCALE GENOMIC DNA]</scope>
    <source>
        <strain evidence="2 3">GB2-A4</strain>
    </source>
</reference>
<dbReference type="CDD" id="cd02440">
    <property type="entry name" value="AdoMet_MTases"/>
    <property type="match status" value="1"/>
</dbReference>
<dbReference type="PANTHER" id="PTHR43861">
    <property type="entry name" value="TRANS-ACONITATE 2-METHYLTRANSFERASE-RELATED"/>
    <property type="match status" value="1"/>
</dbReference>
<dbReference type="GO" id="GO:0032259">
    <property type="term" value="P:methylation"/>
    <property type="evidence" value="ECO:0007669"/>
    <property type="project" value="UniProtKB-KW"/>
</dbReference>
<organism evidence="2 3">
    <name type="scientific">Trichocoleus desertorum GB2-A4</name>
    <dbReference type="NCBI Taxonomy" id="2933944"/>
    <lineage>
        <taxon>Bacteria</taxon>
        <taxon>Bacillati</taxon>
        <taxon>Cyanobacteriota</taxon>
        <taxon>Cyanophyceae</taxon>
        <taxon>Leptolyngbyales</taxon>
        <taxon>Trichocoleusaceae</taxon>
        <taxon>Trichocoleus</taxon>
    </lineage>
</organism>
<accession>A0ABV0J168</accession>
<dbReference type="GO" id="GO:0008168">
    <property type="term" value="F:methyltransferase activity"/>
    <property type="evidence" value="ECO:0007669"/>
    <property type="project" value="UniProtKB-KW"/>
</dbReference>
<gene>
    <name evidence="2" type="ORF">NC998_00235</name>
</gene>
<keyword evidence="2" id="KW-0808">Transferase</keyword>
<sequence length="256" mass="28275">MKTMTTHQWNAGLYDRKHSFVAEYGAALLDLLDPQPGDQILDLGCGTGPLTQQISDRGAEVLGIDSAASMIAQAQQNYPNLRFEVADATNLPFIEEFDAIFSNAVLHWVKPPEAAIASMWQALKPGGRLVVEFGGKGNVQAIASALEQGLKESGHPNPEALNPWYFPSIGEYTALLEKQGFEVCFAALFDRPTPLTDADGIQNWIKMFAQSFLQAVPTEQQATFLARIAERIRPQLYQNGIWVADYRRIRAIALKP</sequence>
<feature type="domain" description="Methyltransferase type 11" evidence="1">
    <location>
        <begin position="41"/>
        <end position="131"/>
    </location>
</feature>
<dbReference type="EMBL" id="JAMPKM010000001">
    <property type="protein sequence ID" value="MEP0815518.1"/>
    <property type="molecule type" value="Genomic_DNA"/>
</dbReference>
<evidence type="ECO:0000313" key="2">
    <source>
        <dbReference type="EMBL" id="MEP0815518.1"/>
    </source>
</evidence>